<dbReference type="PANTHER" id="PTHR32011:SF7">
    <property type="entry name" value="KNR4_SMI1-LIKE DOMAIN-CONTAINING PROTEIN"/>
    <property type="match status" value="1"/>
</dbReference>
<evidence type="ECO:0000256" key="1">
    <source>
        <dbReference type="SAM" id="MobiDB-lite"/>
    </source>
</evidence>
<feature type="compositionally biased region" description="Basic residues" evidence="1">
    <location>
        <begin position="141"/>
        <end position="153"/>
    </location>
</feature>
<sequence>MIGVDRRTTGLTQAHAAGLRRLSARAAAPSTPTVRNSLLPFSTFPDEIITRIKNSGVQIQPGLSDSEFARVEAEFGFVFLPDLRVILSFGLSVDAGFPDWRSPGARRHLRAMIDLPNAAVSLQVAKNSLWCKSWGQRRKERHRSIAKEKRKGKLSSSQSHIATYGNPSNKLPMELLLEIHRFFLFRN</sequence>
<gene>
    <name evidence="2" type="ORF">BRAPAZ1V2_A08P20080.2</name>
</gene>
<protein>
    <submittedName>
        <fullName evidence="2">Uncharacterized protein</fullName>
    </submittedName>
</protein>
<dbReference type="PANTHER" id="PTHR32011">
    <property type="entry name" value="OS08G0472400 PROTEIN"/>
    <property type="match status" value="1"/>
</dbReference>
<dbReference type="Gramene" id="A08p20080.2_BraZ1">
    <property type="protein sequence ID" value="A08p20080.2_BraZ1.CDS"/>
    <property type="gene ID" value="A08g20080.2_BraZ1"/>
</dbReference>
<accession>A0A8D9M4I8</accession>
<organism evidence="2 3">
    <name type="scientific">Brassica campestris</name>
    <name type="common">Field mustard</name>
    <dbReference type="NCBI Taxonomy" id="3711"/>
    <lineage>
        <taxon>Eukaryota</taxon>
        <taxon>Viridiplantae</taxon>
        <taxon>Streptophyta</taxon>
        <taxon>Embryophyta</taxon>
        <taxon>Tracheophyta</taxon>
        <taxon>Spermatophyta</taxon>
        <taxon>Magnoliopsida</taxon>
        <taxon>eudicotyledons</taxon>
        <taxon>Gunneridae</taxon>
        <taxon>Pentapetalae</taxon>
        <taxon>rosids</taxon>
        <taxon>malvids</taxon>
        <taxon>Brassicales</taxon>
        <taxon>Brassicaceae</taxon>
        <taxon>Brassiceae</taxon>
        <taxon>Brassica</taxon>
    </lineage>
</organism>
<dbReference type="Proteomes" id="UP000694005">
    <property type="component" value="Chromosome A08"/>
</dbReference>
<proteinExistence type="predicted"/>
<feature type="compositionally biased region" description="Polar residues" evidence="1">
    <location>
        <begin position="154"/>
        <end position="165"/>
    </location>
</feature>
<dbReference type="AlphaFoldDB" id="A0A8D9M4I8"/>
<evidence type="ECO:0000313" key="2">
    <source>
        <dbReference type="EMBL" id="CAG7898342.1"/>
    </source>
</evidence>
<dbReference type="EMBL" id="LS974624">
    <property type="protein sequence ID" value="CAG7898342.1"/>
    <property type="molecule type" value="Genomic_DNA"/>
</dbReference>
<feature type="region of interest" description="Disordered" evidence="1">
    <location>
        <begin position="141"/>
        <end position="165"/>
    </location>
</feature>
<name>A0A8D9M4I8_BRACM</name>
<evidence type="ECO:0000313" key="3">
    <source>
        <dbReference type="Proteomes" id="UP000694005"/>
    </source>
</evidence>
<reference evidence="2 3" key="1">
    <citation type="submission" date="2021-07" db="EMBL/GenBank/DDBJ databases">
        <authorList>
            <consortium name="Genoscope - CEA"/>
            <person name="William W."/>
        </authorList>
    </citation>
    <scope>NUCLEOTIDE SEQUENCE [LARGE SCALE GENOMIC DNA]</scope>
</reference>